<evidence type="ECO:0000256" key="1">
    <source>
        <dbReference type="ARBA" id="ARBA00010373"/>
    </source>
</evidence>
<dbReference type="PIRSF" id="PIRSF001491">
    <property type="entry name" value="Ppentomutase"/>
    <property type="match status" value="1"/>
</dbReference>
<proteinExistence type="inferred from homology"/>
<comment type="similarity">
    <text evidence="1">Belongs to the phosphopentomutase family.</text>
</comment>
<comment type="caution">
    <text evidence="6">The sequence shown here is derived from an EMBL/GenBank/DDBJ whole genome shotgun (WGS) entry which is preliminary data.</text>
</comment>
<dbReference type="InterPro" id="IPR010045">
    <property type="entry name" value="DeoB"/>
</dbReference>
<dbReference type="EMBL" id="BAAACW010000045">
    <property type="protein sequence ID" value="GAA0357116.1"/>
    <property type="molecule type" value="Genomic_DNA"/>
</dbReference>
<dbReference type="Gene3D" id="3.40.720.10">
    <property type="entry name" value="Alkaline Phosphatase, subunit A"/>
    <property type="match status" value="1"/>
</dbReference>
<sequence length="403" mass="44207">MGRFIVIVLDSFAVGAMEDVPEVRKQDIGSNTALHIIQNYPSINIPHLLKLGLMNAVGEEWGRFTFSETANWGTSDLSHQGADSFLGHQEIMGTIPPIPYNAPFSESIDQVKSHLEDNGYTVEKVGAEDEPNILVVNDCVTVGDNLETDLGQVYNVSGALDFISFEDLTTIGKTVREVVKVSRVITFGGKGMDLTNLLKARKVIDGTYAGVDAPESGVYDEGYQVIHLGYGINPNVQVPTILDSNGIDVALVGKVADIVQTESDRLYPGVDSQTLFDRLLEQVDEIEHGFLCLNIQETDLAGHGEDVERYADRLEVSDKNIGLLIEKLTKEDILIIMADHGNDPTIGHSQHTRERVPLLIYSEGIENNHIGNRKTLSDIAATVSDYFDVKKPANGESFLNLIQ</sequence>
<feature type="domain" description="Metalloenzyme" evidence="5">
    <location>
        <begin position="3"/>
        <end position="390"/>
    </location>
</feature>
<dbReference type="InterPro" id="IPR017850">
    <property type="entry name" value="Alkaline_phosphatase_core_sf"/>
</dbReference>
<evidence type="ECO:0000313" key="7">
    <source>
        <dbReference type="Proteomes" id="UP001501166"/>
    </source>
</evidence>
<keyword evidence="3" id="KW-0464">Manganese</keyword>
<name>A0ABN0X7H1_9LACT</name>
<keyword evidence="4" id="KW-0413">Isomerase</keyword>
<evidence type="ECO:0000313" key="6">
    <source>
        <dbReference type="EMBL" id="GAA0357116.1"/>
    </source>
</evidence>
<dbReference type="PANTHER" id="PTHR21110:SF0">
    <property type="entry name" value="PHOSPHOPENTOMUTASE"/>
    <property type="match status" value="1"/>
</dbReference>
<evidence type="ECO:0000256" key="2">
    <source>
        <dbReference type="ARBA" id="ARBA00022723"/>
    </source>
</evidence>
<keyword evidence="2" id="KW-0479">Metal-binding</keyword>
<organism evidence="6 7">
    <name type="scientific">Alkalibacterium iburiense</name>
    <dbReference type="NCBI Taxonomy" id="290589"/>
    <lineage>
        <taxon>Bacteria</taxon>
        <taxon>Bacillati</taxon>
        <taxon>Bacillota</taxon>
        <taxon>Bacilli</taxon>
        <taxon>Lactobacillales</taxon>
        <taxon>Carnobacteriaceae</taxon>
        <taxon>Alkalibacterium</taxon>
    </lineage>
</organism>
<gene>
    <name evidence="6" type="ORF">GCM10008932_07500</name>
</gene>
<dbReference type="Pfam" id="PF01676">
    <property type="entry name" value="Metalloenzyme"/>
    <property type="match status" value="1"/>
</dbReference>
<dbReference type="PANTHER" id="PTHR21110">
    <property type="entry name" value="PHOSPHOPENTOMUTASE"/>
    <property type="match status" value="1"/>
</dbReference>
<dbReference type="Gene3D" id="3.30.70.1250">
    <property type="entry name" value="Phosphopentomutase"/>
    <property type="match status" value="1"/>
</dbReference>
<accession>A0ABN0X7H1</accession>
<dbReference type="NCBIfam" id="NF009049">
    <property type="entry name" value="PRK12383.1"/>
    <property type="match status" value="1"/>
</dbReference>
<dbReference type="Proteomes" id="UP001501166">
    <property type="component" value="Unassembled WGS sequence"/>
</dbReference>
<evidence type="ECO:0000256" key="4">
    <source>
        <dbReference type="ARBA" id="ARBA00023235"/>
    </source>
</evidence>
<dbReference type="SUPFAM" id="SSF53649">
    <property type="entry name" value="Alkaline phosphatase-like"/>
    <property type="match status" value="1"/>
</dbReference>
<evidence type="ECO:0000259" key="5">
    <source>
        <dbReference type="Pfam" id="PF01676"/>
    </source>
</evidence>
<keyword evidence="7" id="KW-1185">Reference proteome</keyword>
<dbReference type="CDD" id="cd16009">
    <property type="entry name" value="PPM"/>
    <property type="match status" value="1"/>
</dbReference>
<dbReference type="InterPro" id="IPR024052">
    <property type="entry name" value="Phosphopentomutase_DeoB_cap_sf"/>
</dbReference>
<protein>
    <submittedName>
        <fullName evidence="6">Phosphopentomutase</fullName>
    </submittedName>
</protein>
<dbReference type="InterPro" id="IPR006124">
    <property type="entry name" value="Metalloenzyme"/>
</dbReference>
<evidence type="ECO:0000256" key="3">
    <source>
        <dbReference type="ARBA" id="ARBA00023211"/>
    </source>
</evidence>
<dbReference type="RefSeq" id="WP_343754158.1">
    <property type="nucleotide sequence ID" value="NZ_BAAACW010000045.1"/>
</dbReference>
<reference evidence="6 7" key="1">
    <citation type="journal article" date="2019" name="Int. J. Syst. Evol. Microbiol.">
        <title>The Global Catalogue of Microorganisms (GCM) 10K type strain sequencing project: providing services to taxonomists for standard genome sequencing and annotation.</title>
        <authorList>
            <consortium name="The Broad Institute Genomics Platform"/>
            <consortium name="The Broad Institute Genome Sequencing Center for Infectious Disease"/>
            <person name="Wu L."/>
            <person name="Ma J."/>
        </authorList>
    </citation>
    <scope>NUCLEOTIDE SEQUENCE [LARGE SCALE GENOMIC DNA]</scope>
    <source>
        <strain evidence="6 7">JCM 12662</strain>
    </source>
</reference>